<dbReference type="InterPro" id="IPR023631">
    <property type="entry name" value="Amidase_dom"/>
</dbReference>
<dbReference type="InterPro" id="IPR020556">
    <property type="entry name" value="Amidase_CS"/>
</dbReference>
<name>Q2L313_BORA1</name>
<dbReference type="Pfam" id="PF01425">
    <property type="entry name" value="Amidase"/>
    <property type="match status" value="1"/>
</dbReference>
<dbReference type="Proteomes" id="UP000001977">
    <property type="component" value="Chromosome"/>
</dbReference>
<dbReference type="InterPro" id="IPR000120">
    <property type="entry name" value="Amidase"/>
</dbReference>
<feature type="domain" description="Amidase" evidence="2">
    <location>
        <begin position="36"/>
        <end position="457"/>
    </location>
</feature>
<dbReference type="Gene3D" id="3.90.1300.10">
    <property type="entry name" value="Amidase signature (AS) domain"/>
    <property type="match status" value="1"/>
</dbReference>
<dbReference type="HOGENOM" id="CLU_009600_0_4_4"/>
<evidence type="ECO:0000313" key="4">
    <source>
        <dbReference type="Proteomes" id="UP000001977"/>
    </source>
</evidence>
<comment type="similarity">
    <text evidence="1">Belongs to the amidase family.</text>
</comment>
<reference evidence="3 4" key="1">
    <citation type="journal article" date="2006" name="J. Bacteriol.">
        <title>Comparison of the genome sequence of the poultry pathogen Bordetella avium with those of B. bronchiseptica, B. pertussis, and B. parapertussis reveals extensive diversity in surface structures associated with host interaction.</title>
        <authorList>
            <person name="Sebaihia M."/>
            <person name="Preston A."/>
            <person name="Maskell D.J."/>
            <person name="Kuzmiak H."/>
            <person name="Connell T.D."/>
            <person name="King N.D."/>
            <person name="Orndorff P.E."/>
            <person name="Miyamoto D.M."/>
            <person name="Thomson N.R."/>
            <person name="Harris D."/>
            <person name="Goble A."/>
            <person name="Lord A."/>
            <person name="Murphy L."/>
            <person name="Quail M.A."/>
            <person name="Rutter S."/>
            <person name="Squares R."/>
            <person name="Squares S."/>
            <person name="Woodward J."/>
            <person name="Parkhill J."/>
            <person name="Temple L.M."/>
        </authorList>
    </citation>
    <scope>NUCLEOTIDE SEQUENCE [LARGE SCALE GENOMIC DNA]</scope>
    <source>
        <strain evidence="3 4">197N</strain>
    </source>
</reference>
<dbReference type="PANTHER" id="PTHR11895">
    <property type="entry name" value="TRANSAMIDASE"/>
    <property type="match status" value="1"/>
</dbReference>
<dbReference type="STRING" id="360910.BAV1270"/>
<accession>Q2L313</accession>
<evidence type="ECO:0000259" key="2">
    <source>
        <dbReference type="Pfam" id="PF01425"/>
    </source>
</evidence>
<dbReference type="eggNOG" id="COG0154">
    <property type="taxonomic scope" value="Bacteria"/>
</dbReference>
<organism evidence="3 4">
    <name type="scientific">Bordetella avium (strain 197N)</name>
    <dbReference type="NCBI Taxonomy" id="360910"/>
    <lineage>
        <taxon>Bacteria</taxon>
        <taxon>Pseudomonadati</taxon>
        <taxon>Pseudomonadota</taxon>
        <taxon>Betaproteobacteria</taxon>
        <taxon>Burkholderiales</taxon>
        <taxon>Alcaligenaceae</taxon>
        <taxon>Bordetella</taxon>
    </lineage>
</organism>
<dbReference type="SUPFAM" id="SSF75304">
    <property type="entry name" value="Amidase signature (AS) enzymes"/>
    <property type="match status" value="1"/>
</dbReference>
<protein>
    <submittedName>
        <fullName evidence="3">Amidase</fullName>
        <ecNumber evidence="3">3.5.1.4</ecNumber>
    </submittedName>
</protein>
<dbReference type="PANTHER" id="PTHR11895:SF7">
    <property type="entry name" value="GLUTAMYL-TRNA(GLN) AMIDOTRANSFERASE SUBUNIT A, MITOCHONDRIAL"/>
    <property type="match status" value="1"/>
</dbReference>
<keyword evidence="3" id="KW-0378">Hydrolase</keyword>
<dbReference type="PROSITE" id="PS00571">
    <property type="entry name" value="AMIDASES"/>
    <property type="match status" value="1"/>
</dbReference>
<proteinExistence type="inferred from homology"/>
<dbReference type="EC" id="3.5.1.4" evidence="3"/>
<keyword evidence="4" id="KW-1185">Reference proteome</keyword>
<dbReference type="InterPro" id="IPR036928">
    <property type="entry name" value="AS_sf"/>
</dbReference>
<evidence type="ECO:0000256" key="1">
    <source>
        <dbReference type="ARBA" id="ARBA00009199"/>
    </source>
</evidence>
<evidence type="ECO:0000313" key="3">
    <source>
        <dbReference type="EMBL" id="CAJ48876.1"/>
    </source>
</evidence>
<sequence length="479" mass="51635">MSSNGNPLRARTQMLHQLSFEKIRALYASGEVSPVEVTYSALRHAENVNLSINALAMLDHDRALRAAAQSQTRWRLGRPLGPLDGMPVTVKDFAAVKGWPTRRGSAVSSGEPQATSTVFVQRLLNAGMIPLGKTRAPEFNWKTVTDSPAYGITRNPWNIQLTPGGSSGGCAAAVSAGVVRVSMGSDAGGSVRIPSSFTGLIGFKPSFGRIPASPLPSAFSQVVHTGPIGASMREIAEVMRVAAGPSGKDWTSFTGSIKDDVQALSDDAKRLTIGVLDASRWSASSCEEVRRGMSDTIALIESSGFNVETVDFDVAAATATALIFYRVGCETSLRGVPQAEQSKVDPGLFDFVKPVEGLKLFDFLEACRLRDLYANALAELFDRVDVLMLPTMPILPFEAGRLSPEGWHSNDPMSWNPFTPAFNIAQVPAMSYPVWPEGSTLPVGIQFVAPRYCDDRLMTLGAWLEQQIPIRLSPLAYTL</sequence>
<gene>
    <name evidence="3" type="ordered locus">BAV1270</name>
</gene>
<dbReference type="AlphaFoldDB" id="Q2L313"/>
<dbReference type="GO" id="GO:0004040">
    <property type="term" value="F:amidase activity"/>
    <property type="evidence" value="ECO:0007669"/>
    <property type="project" value="UniProtKB-EC"/>
</dbReference>
<dbReference type="KEGG" id="bav:BAV1270"/>
<dbReference type="EMBL" id="AM167904">
    <property type="protein sequence ID" value="CAJ48876.1"/>
    <property type="molecule type" value="Genomic_DNA"/>
</dbReference>